<evidence type="ECO:0000256" key="8">
    <source>
        <dbReference type="ARBA" id="ARBA00023002"/>
    </source>
</evidence>
<feature type="binding site" evidence="13">
    <location>
        <begin position="318"/>
        <end position="325"/>
    </location>
    <ligand>
        <name>NAD(+)</name>
        <dbReference type="ChEBI" id="CHEBI:57540"/>
    </ligand>
</feature>
<feature type="binding site" evidence="13">
    <location>
        <position position="187"/>
    </location>
    <ligand>
        <name>FAD</name>
        <dbReference type="ChEBI" id="CHEBI:57692"/>
    </ligand>
</feature>
<evidence type="ECO:0000256" key="7">
    <source>
        <dbReference type="ARBA" id="ARBA00022933"/>
    </source>
</evidence>
<keyword evidence="5 13" id="KW-0274">FAD</keyword>
<proteinExistence type="inferred from homology"/>
<evidence type="ECO:0000259" key="17">
    <source>
        <dbReference type="Pfam" id="PF07992"/>
    </source>
</evidence>
<dbReference type="PROSITE" id="PS00076">
    <property type="entry name" value="PYRIDINE_REDOX_1"/>
    <property type="match status" value="1"/>
</dbReference>
<dbReference type="InterPro" id="IPR012999">
    <property type="entry name" value="Pyr_OxRdtase_I_AS"/>
</dbReference>
<keyword evidence="8 15" id="KW-0560">Oxidoreductase</keyword>
<dbReference type="InterPro" id="IPR023753">
    <property type="entry name" value="FAD/NAD-binding_dom"/>
</dbReference>
<dbReference type="GO" id="GO:0005739">
    <property type="term" value="C:mitochondrion"/>
    <property type="evidence" value="ECO:0007669"/>
    <property type="project" value="TreeGrafter"/>
</dbReference>
<dbReference type="InterPro" id="IPR036188">
    <property type="entry name" value="FAD/NAD-bd_sf"/>
</dbReference>
<dbReference type="SUPFAM" id="SSF51905">
    <property type="entry name" value="FAD/NAD(P)-binding domain"/>
    <property type="match status" value="1"/>
</dbReference>
<feature type="binding site" evidence="13">
    <location>
        <position position="254"/>
    </location>
    <ligand>
        <name>FAD</name>
        <dbReference type="ChEBI" id="CHEBI:57692"/>
    </ligand>
</feature>
<feature type="binding site" evidence="13">
    <location>
        <position position="405"/>
    </location>
    <ligand>
        <name>NAD(+)</name>
        <dbReference type="ChEBI" id="CHEBI:57540"/>
    </ligand>
</feature>
<evidence type="ECO:0000256" key="11">
    <source>
        <dbReference type="ARBA" id="ARBA00053237"/>
    </source>
</evidence>
<organism evidence="18 19">
    <name type="scientific">Triparma retinervis</name>
    <dbReference type="NCBI Taxonomy" id="2557542"/>
    <lineage>
        <taxon>Eukaryota</taxon>
        <taxon>Sar</taxon>
        <taxon>Stramenopiles</taxon>
        <taxon>Ochrophyta</taxon>
        <taxon>Bolidophyceae</taxon>
        <taxon>Parmales</taxon>
        <taxon>Triparmaceae</taxon>
        <taxon>Triparma</taxon>
    </lineage>
</organism>
<keyword evidence="13" id="KW-0520">NAD</keyword>
<dbReference type="InterPro" id="IPR046952">
    <property type="entry name" value="GSHR/TRXR-like"/>
</dbReference>
<keyword evidence="19" id="KW-1185">Reference proteome</keyword>
<feature type="domain" description="FAD/NAD(P)-binding" evidence="17">
    <location>
        <begin position="132"/>
        <end position="462"/>
    </location>
</feature>
<dbReference type="Gene3D" id="3.50.50.60">
    <property type="entry name" value="FAD/NAD(P)-binding domain"/>
    <property type="match status" value="1"/>
</dbReference>
<dbReference type="PROSITE" id="PS51257">
    <property type="entry name" value="PROKAR_LIPOPROTEIN"/>
    <property type="match status" value="1"/>
</dbReference>
<dbReference type="GO" id="GO:0034599">
    <property type="term" value="P:cellular response to oxidative stress"/>
    <property type="evidence" value="ECO:0007669"/>
    <property type="project" value="TreeGrafter"/>
</dbReference>
<dbReference type="Pfam" id="PF07992">
    <property type="entry name" value="Pyr_redox_2"/>
    <property type="match status" value="1"/>
</dbReference>
<dbReference type="PANTHER" id="PTHR42737">
    <property type="entry name" value="GLUTATHIONE REDUCTASE"/>
    <property type="match status" value="1"/>
</dbReference>
<evidence type="ECO:0000256" key="1">
    <source>
        <dbReference type="ARBA" id="ARBA00007532"/>
    </source>
</evidence>
<dbReference type="EC" id="1.8.1.9" evidence="2"/>
<dbReference type="SUPFAM" id="SSF55424">
    <property type="entry name" value="FAD/NAD-linked reductases, dimerisation (C-terminal) domain"/>
    <property type="match status" value="1"/>
</dbReference>
<keyword evidence="4 15" id="KW-0285">Flavoprotein</keyword>
<feature type="non-terminal residue" evidence="18">
    <location>
        <position position="1"/>
    </location>
</feature>
<dbReference type="PANTHER" id="PTHR42737:SF8">
    <property type="entry name" value="THIOREDOXIN-DISULFIDE REDUCTASE"/>
    <property type="match status" value="1"/>
</dbReference>
<dbReference type="OrthoDB" id="5956163at2759"/>
<comment type="function">
    <text evidence="11">Catalyzes the transfer of electrons from NADPH to thioredoxins TRX1, TRX2 and TRX3, which in turn act as reductants of disulfide containing proteins. Able to reduce nitroglutathione (GSNO), a compound involved in the transport of nitric oxide (NO); however, TRX1 is more efficient in reducing GSNO. Has no catalytic activity towards oxidized glutathione (GSSG).</text>
</comment>
<dbReference type="GO" id="GO:0004791">
    <property type="term" value="F:thioredoxin-disulfide reductase (NADPH) activity"/>
    <property type="evidence" value="ECO:0007669"/>
    <property type="project" value="UniProtKB-EC"/>
</dbReference>
<dbReference type="NCBIfam" id="TIGR01438">
    <property type="entry name" value="TGR"/>
    <property type="match status" value="1"/>
</dbReference>
<reference evidence="18" key="1">
    <citation type="submission" date="2022-07" db="EMBL/GenBank/DDBJ databases">
        <title>Genome analysis of Parmales, a sister group of diatoms, reveals the evolutionary specialization of diatoms from phago-mixotrophs to photoautotrophs.</title>
        <authorList>
            <person name="Ban H."/>
            <person name="Sato S."/>
            <person name="Yoshikawa S."/>
            <person name="Kazumasa Y."/>
            <person name="Nakamura Y."/>
            <person name="Ichinomiya M."/>
            <person name="Saitoh K."/>
            <person name="Sato N."/>
            <person name="Blanc-Mathieu R."/>
            <person name="Endo H."/>
            <person name="Kuwata A."/>
            <person name="Ogata H."/>
        </authorList>
    </citation>
    <scope>NUCLEOTIDE SEQUENCE</scope>
</reference>
<evidence type="ECO:0000313" key="19">
    <source>
        <dbReference type="Proteomes" id="UP001165082"/>
    </source>
</evidence>
<accession>A0A9W7E627</accession>
<dbReference type="Proteomes" id="UP001165082">
    <property type="component" value="Unassembled WGS sequence"/>
</dbReference>
<evidence type="ECO:0000256" key="6">
    <source>
        <dbReference type="ARBA" id="ARBA00022857"/>
    </source>
</evidence>
<comment type="caution">
    <text evidence="18">The sequence shown here is derived from an EMBL/GenBank/DDBJ whole genome shotgun (WGS) entry which is preliminary data.</text>
</comment>
<evidence type="ECO:0000256" key="9">
    <source>
        <dbReference type="ARBA" id="ARBA00023157"/>
    </source>
</evidence>
<feature type="active site" description="Proton acceptor" evidence="12">
    <location>
        <position position="584"/>
    </location>
</feature>
<evidence type="ECO:0000256" key="5">
    <source>
        <dbReference type="ARBA" id="ARBA00022827"/>
    </source>
</evidence>
<dbReference type="Pfam" id="PF02852">
    <property type="entry name" value="Pyr_redox_dim"/>
    <property type="match status" value="1"/>
</dbReference>
<gene>
    <name evidence="18" type="ORF">TrRE_jg1037</name>
</gene>
<keyword evidence="6" id="KW-0521">NADP</keyword>
<evidence type="ECO:0000256" key="2">
    <source>
        <dbReference type="ARBA" id="ARBA00012610"/>
    </source>
</evidence>
<feature type="domain" description="Pyridine nucleotide-disulphide oxidoreductase dimerisation" evidence="16">
    <location>
        <begin position="484"/>
        <end position="589"/>
    </location>
</feature>
<dbReference type="EMBL" id="BRXZ01002514">
    <property type="protein sequence ID" value="GMH63853.1"/>
    <property type="molecule type" value="Genomic_DNA"/>
</dbReference>
<dbReference type="FunFam" id="3.50.50.60:FF:000190">
    <property type="entry name" value="Thioredoxin reductase"/>
    <property type="match status" value="1"/>
</dbReference>
<keyword evidence="10 15" id="KW-0676">Redox-active center</keyword>
<dbReference type="PIRSF" id="PIRSF000350">
    <property type="entry name" value="Mercury_reductase_MerA"/>
    <property type="match status" value="1"/>
</dbReference>
<evidence type="ECO:0000256" key="15">
    <source>
        <dbReference type="RuleBase" id="RU003691"/>
    </source>
</evidence>
<keyword evidence="9" id="KW-1015">Disulfide bond</keyword>
<feature type="disulfide bond" description="Redox-active" evidence="14">
    <location>
        <begin position="178"/>
        <end position="183"/>
    </location>
</feature>
<evidence type="ECO:0000313" key="18">
    <source>
        <dbReference type="EMBL" id="GMH63853.1"/>
    </source>
</evidence>
<keyword evidence="7" id="KW-0712">Selenocysteine</keyword>
<comment type="similarity">
    <text evidence="1 15">Belongs to the class-I pyridine nucleotide-disulfide oxidoreductase family.</text>
</comment>
<evidence type="ECO:0000256" key="4">
    <source>
        <dbReference type="ARBA" id="ARBA00022630"/>
    </source>
</evidence>
<dbReference type="InterPro" id="IPR016156">
    <property type="entry name" value="FAD/NAD-linked_Rdtase_dimer_sf"/>
</dbReference>
<dbReference type="InterPro" id="IPR001100">
    <property type="entry name" value="Pyr_nuc-diS_OxRdtase"/>
</dbReference>
<dbReference type="GO" id="GO:0005829">
    <property type="term" value="C:cytosol"/>
    <property type="evidence" value="ECO:0007669"/>
    <property type="project" value="TreeGrafter"/>
</dbReference>
<feature type="binding site" evidence="13">
    <location>
        <position position="446"/>
    </location>
    <ligand>
        <name>FAD</name>
        <dbReference type="ChEBI" id="CHEBI:57692"/>
    </ligand>
</feature>
<evidence type="ECO:0000256" key="13">
    <source>
        <dbReference type="PIRSR" id="PIRSR000350-3"/>
    </source>
</evidence>
<comment type="cofactor">
    <cofactor evidence="13">
        <name>FAD</name>
        <dbReference type="ChEBI" id="CHEBI:57692"/>
    </cofactor>
    <text evidence="13">Binds 1 FAD per subunit.</text>
</comment>
<dbReference type="AlphaFoldDB" id="A0A9W7E627"/>
<evidence type="ECO:0000256" key="3">
    <source>
        <dbReference type="ARBA" id="ARBA00018719"/>
    </source>
</evidence>
<sequence length="589" mass="63488">MSKQVVFHIGGWSSCGFYNKAYNVLASLSILFPSRLKVVDHKHSSRDEYRSWLIGDAPGSGFRDTFGLPKASKQTSSPFAWIETPSGSNSYIGGCDDTLAWCKSLCEPREEEETERAVHEDDGHKAGHGFDYDLVVIGGGSGGLAASKEAAKFGAKVAVLDFVKPSPAGSTWGLGGTCVNVGCIPKKLMHNAALIGEILSSDTEAFGFTAPQALDKGHSWTAMRESVQNHIRGLNFNYRVTLREEQVTYLNKLGKFIDPHTLELTDKKGKVSQITASRIIIATGGRPTPLNCEGGDLAISSDDIFSLEESPGKTLCVGASYIALECAGFLAGIGVDTSVAVRSILLRGFDREIADKIGAHMEDHGVKFRKGVVPSKLEKTTEGKIEVTFSDGSKDVYDTVFSAIGRSADTDKLGVSNINLTVNPRNGKIPTKYEQTSVPNVYAIGDVMEGCPELTPVAIQAGKQLARRLFDGSSTPMDYRNVCTTVFTPLEFGTVGYSEDSAKETFGEDKVEVYHSNFTPLEWALSPHRAKHPAFAKVVVMKDTSSVLGLHYLGPHAGEVTQGFGVAIRKGIKHQDLLDTVGIHPTTAE</sequence>
<keyword evidence="13" id="KW-0547">Nucleotide-binding</keyword>
<dbReference type="PRINTS" id="PR00411">
    <property type="entry name" value="PNDRDTASEI"/>
</dbReference>
<evidence type="ECO:0000256" key="12">
    <source>
        <dbReference type="PIRSR" id="PIRSR000350-2"/>
    </source>
</evidence>
<dbReference type="GO" id="GO:0004362">
    <property type="term" value="F:glutathione-disulfide reductase (NADPH) activity"/>
    <property type="evidence" value="ECO:0007669"/>
    <property type="project" value="TreeGrafter"/>
</dbReference>
<dbReference type="PRINTS" id="PR00368">
    <property type="entry name" value="FADPNR"/>
</dbReference>
<dbReference type="GO" id="GO:0006749">
    <property type="term" value="P:glutathione metabolic process"/>
    <property type="evidence" value="ECO:0007669"/>
    <property type="project" value="TreeGrafter"/>
</dbReference>
<dbReference type="GO" id="GO:0050660">
    <property type="term" value="F:flavin adenine dinucleotide binding"/>
    <property type="evidence" value="ECO:0007669"/>
    <property type="project" value="InterPro"/>
</dbReference>
<name>A0A9W7E627_9STRA</name>
<evidence type="ECO:0000259" key="16">
    <source>
        <dbReference type="Pfam" id="PF02852"/>
    </source>
</evidence>
<dbReference type="GO" id="GO:0045454">
    <property type="term" value="P:cell redox homeostasis"/>
    <property type="evidence" value="ECO:0007669"/>
    <property type="project" value="InterPro"/>
</dbReference>
<evidence type="ECO:0000256" key="10">
    <source>
        <dbReference type="ARBA" id="ARBA00023284"/>
    </source>
</evidence>
<protein>
    <recommendedName>
        <fullName evidence="3">Thioredoxin reductase</fullName>
        <ecNumber evidence="2">1.8.1.9</ecNumber>
    </recommendedName>
</protein>
<evidence type="ECO:0000256" key="14">
    <source>
        <dbReference type="PIRSR" id="PIRSR000350-4"/>
    </source>
</evidence>
<dbReference type="InterPro" id="IPR006338">
    <property type="entry name" value="Thioredoxin/glutathione_Rdtase"/>
</dbReference>
<dbReference type="InterPro" id="IPR004099">
    <property type="entry name" value="Pyr_nucl-diS_OxRdtase_dimer"/>
</dbReference>